<dbReference type="AlphaFoldDB" id="A0A1D6DTY8"/>
<accession>A0A1D6DTY8</accession>
<proteinExistence type="predicted"/>
<evidence type="ECO:0000313" key="1">
    <source>
        <dbReference type="EMBL" id="ONM12297.1"/>
    </source>
</evidence>
<protein>
    <submittedName>
        <fullName evidence="1">Signal recognition particle 19 kDa protein</fullName>
    </submittedName>
</protein>
<sequence>MLSGKLILLLFLGASTFMCIDYQHQLYDCQESPSALSMHDFLFEINLIAALCFVLFLHLLCLDHFINWENLCVCFSLMLQCLLPFY</sequence>
<name>A0A1D6DTY8_MAIZE</name>
<organism evidence="1">
    <name type="scientific">Zea mays</name>
    <name type="common">Maize</name>
    <dbReference type="NCBI Taxonomy" id="4577"/>
    <lineage>
        <taxon>Eukaryota</taxon>
        <taxon>Viridiplantae</taxon>
        <taxon>Streptophyta</taxon>
        <taxon>Embryophyta</taxon>
        <taxon>Tracheophyta</taxon>
        <taxon>Spermatophyta</taxon>
        <taxon>Magnoliopsida</taxon>
        <taxon>Liliopsida</taxon>
        <taxon>Poales</taxon>
        <taxon>Poaceae</taxon>
        <taxon>PACMAD clade</taxon>
        <taxon>Panicoideae</taxon>
        <taxon>Andropogonodae</taxon>
        <taxon>Andropogoneae</taxon>
        <taxon>Tripsacinae</taxon>
        <taxon>Zea</taxon>
    </lineage>
</organism>
<reference evidence="1" key="1">
    <citation type="submission" date="2015-12" db="EMBL/GenBank/DDBJ databases">
        <title>Update maize B73 reference genome by single molecule sequencing technologies.</title>
        <authorList>
            <consortium name="Maize Genome Sequencing Project"/>
            <person name="Ware D."/>
        </authorList>
    </citation>
    <scope>NUCLEOTIDE SEQUENCE [LARGE SCALE GENOMIC DNA]</scope>
    <source>
        <tissue evidence="1">Seedling</tissue>
    </source>
</reference>
<dbReference type="EMBL" id="CM007648">
    <property type="protein sequence ID" value="ONM12297.1"/>
    <property type="molecule type" value="Genomic_DNA"/>
</dbReference>
<gene>
    <name evidence="1" type="ORF">ZEAMMB73_Zm00001d001882</name>
</gene>